<evidence type="ECO:0000256" key="2">
    <source>
        <dbReference type="RuleBase" id="RU003616"/>
    </source>
</evidence>
<dbReference type="CDD" id="cd06464">
    <property type="entry name" value="ACD_sHsps-like"/>
    <property type="match status" value="1"/>
</dbReference>
<accession>A0ABW5MBK6</accession>
<evidence type="ECO:0000313" key="4">
    <source>
        <dbReference type="EMBL" id="MFD2574407.1"/>
    </source>
</evidence>
<comment type="caution">
    <text evidence="4">The sequence shown here is derived from an EMBL/GenBank/DDBJ whole genome shotgun (WGS) entry which is preliminary data.</text>
</comment>
<dbReference type="EMBL" id="JBHULN010000028">
    <property type="protein sequence ID" value="MFD2574407.1"/>
    <property type="molecule type" value="Genomic_DNA"/>
</dbReference>
<dbReference type="InterPro" id="IPR031107">
    <property type="entry name" value="Small_HSP"/>
</dbReference>
<evidence type="ECO:0000256" key="1">
    <source>
        <dbReference type="PROSITE-ProRule" id="PRU00285"/>
    </source>
</evidence>
<sequence length="145" mass="16430">MATLVRYNSLPTFFNPFFGSRVYGRPIVARYQNTNVNAPAVNVKETETAFQLELAAPGLKKEDVKVNVENNKLTIAYKHEVKADETTETYTRHEFGFNAFERSFRLPKNVNADQITAAYTDGILTVELPKVEVKEEKLVKEITVA</sequence>
<dbReference type="SUPFAM" id="SSF49764">
    <property type="entry name" value="HSP20-like chaperones"/>
    <property type="match status" value="1"/>
</dbReference>
<dbReference type="PROSITE" id="PS01031">
    <property type="entry name" value="SHSP"/>
    <property type="match status" value="1"/>
</dbReference>
<dbReference type="PANTHER" id="PTHR11527">
    <property type="entry name" value="HEAT-SHOCK PROTEIN 20 FAMILY MEMBER"/>
    <property type="match status" value="1"/>
</dbReference>
<gene>
    <name evidence="4" type="ORF">ACFSUS_27480</name>
</gene>
<protein>
    <submittedName>
        <fullName evidence="4">Hsp20/alpha crystallin family protein</fullName>
    </submittedName>
</protein>
<feature type="domain" description="SHSP" evidence="3">
    <location>
        <begin position="32"/>
        <end position="145"/>
    </location>
</feature>
<dbReference type="RefSeq" id="WP_381528080.1">
    <property type="nucleotide sequence ID" value="NZ_JBHULN010000028.1"/>
</dbReference>
<dbReference type="Gene3D" id="2.60.40.790">
    <property type="match status" value="1"/>
</dbReference>
<dbReference type="Pfam" id="PF00011">
    <property type="entry name" value="HSP20"/>
    <property type="match status" value="1"/>
</dbReference>
<keyword evidence="5" id="KW-1185">Reference proteome</keyword>
<evidence type="ECO:0000313" key="5">
    <source>
        <dbReference type="Proteomes" id="UP001597469"/>
    </source>
</evidence>
<dbReference type="InterPro" id="IPR008978">
    <property type="entry name" value="HSP20-like_chaperone"/>
</dbReference>
<organism evidence="4 5">
    <name type="scientific">Spirosoma soli</name>
    <dbReference type="NCBI Taxonomy" id="1770529"/>
    <lineage>
        <taxon>Bacteria</taxon>
        <taxon>Pseudomonadati</taxon>
        <taxon>Bacteroidota</taxon>
        <taxon>Cytophagia</taxon>
        <taxon>Cytophagales</taxon>
        <taxon>Cytophagaceae</taxon>
        <taxon>Spirosoma</taxon>
    </lineage>
</organism>
<proteinExistence type="inferred from homology"/>
<dbReference type="Proteomes" id="UP001597469">
    <property type="component" value="Unassembled WGS sequence"/>
</dbReference>
<name>A0ABW5MBK6_9BACT</name>
<evidence type="ECO:0000259" key="3">
    <source>
        <dbReference type="PROSITE" id="PS01031"/>
    </source>
</evidence>
<dbReference type="InterPro" id="IPR002068">
    <property type="entry name" value="A-crystallin/Hsp20_dom"/>
</dbReference>
<comment type="similarity">
    <text evidence="1 2">Belongs to the small heat shock protein (HSP20) family.</text>
</comment>
<reference evidence="5" key="1">
    <citation type="journal article" date="2019" name="Int. J. Syst. Evol. Microbiol.">
        <title>The Global Catalogue of Microorganisms (GCM) 10K type strain sequencing project: providing services to taxonomists for standard genome sequencing and annotation.</title>
        <authorList>
            <consortium name="The Broad Institute Genomics Platform"/>
            <consortium name="The Broad Institute Genome Sequencing Center for Infectious Disease"/>
            <person name="Wu L."/>
            <person name="Ma J."/>
        </authorList>
    </citation>
    <scope>NUCLEOTIDE SEQUENCE [LARGE SCALE GENOMIC DNA]</scope>
    <source>
        <strain evidence="5">KCTC 42805</strain>
    </source>
</reference>